<reference evidence="4" key="1">
    <citation type="journal article" date="2023" name="Nat. Commun.">
        <title>Diploid and tetraploid genomes of Acorus and the evolution of monocots.</title>
        <authorList>
            <person name="Ma L."/>
            <person name="Liu K.W."/>
            <person name="Li Z."/>
            <person name="Hsiao Y.Y."/>
            <person name="Qi Y."/>
            <person name="Fu T."/>
            <person name="Tang G.D."/>
            <person name="Zhang D."/>
            <person name="Sun W.H."/>
            <person name="Liu D.K."/>
            <person name="Li Y."/>
            <person name="Chen G.Z."/>
            <person name="Liu X.D."/>
            <person name="Liao X.Y."/>
            <person name="Jiang Y.T."/>
            <person name="Yu X."/>
            <person name="Hao Y."/>
            <person name="Huang J."/>
            <person name="Zhao X.W."/>
            <person name="Ke S."/>
            <person name="Chen Y.Y."/>
            <person name="Wu W.L."/>
            <person name="Hsu J.L."/>
            <person name="Lin Y.F."/>
            <person name="Huang M.D."/>
            <person name="Li C.Y."/>
            <person name="Huang L."/>
            <person name="Wang Z.W."/>
            <person name="Zhao X."/>
            <person name="Zhong W.Y."/>
            <person name="Peng D.H."/>
            <person name="Ahmad S."/>
            <person name="Lan S."/>
            <person name="Zhang J.S."/>
            <person name="Tsai W.C."/>
            <person name="Van de Peer Y."/>
            <person name="Liu Z.J."/>
        </authorList>
    </citation>
    <scope>NUCLEOTIDE SEQUENCE</scope>
    <source>
        <strain evidence="4">CP</strain>
    </source>
</reference>
<evidence type="ECO:0000313" key="5">
    <source>
        <dbReference type="Proteomes" id="UP001180020"/>
    </source>
</evidence>
<dbReference type="EMBL" id="JAUJYO010000003">
    <property type="protein sequence ID" value="KAK1320268.1"/>
    <property type="molecule type" value="Genomic_DNA"/>
</dbReference>
<evidence type="ECO:0000256" key="2">
    <source>
        <dbReference type="ARBA" id="ARBA00023295"/>
    </source>
</evidence>
<accession>A0AAV9F5L0</accession>
<keyword evidence="1" id="KW-0378">Hydrolase</keyword>
<dbReference type="PANTHER" id="PTHR45708:SF49">
    <property type="entry name" value="ENDOCHITINASE"/>
    <property type="match status" value="1"/>
</dbReference>
<dbReference type="Gene3D" id="3.20.20.80">
    <property type="entry name" value="Glycosidases"/>
    <property type="match status" value="1"/>
</dbReference>
<keyword evidence="5" id="KW-1185">Reference proteome</keyword>
<dbReference type="PANTHER" id="PTHR45708">
    <property type="entry name" value="ENDOCHITINASE"/>
    <property type="match status" value="1"/>
</dbReference>
<dbReference type="SUPFAM" id="SSF51445">
    <property type="entry name" value="(Trans)glycosidases"/>
    <property type="match status" value="1"/>
</dbReference>
<dbReference type="InterPro" id="IPR017853">
    <property type="entry name" value="GH"/>
</dbReference>
<protein>
    <submittedName>
        <fullName evidence="4">Acidic endochitinase</fullName>
    </submittedName>
</protein>
<sequence length="100" mass="10081">MQGGELDTSPLALASVSDAGGGIATYWGQNGGEGRLYEACTMGNYAHVNIAFLNVFGSGRTPLLNLAGHCDPSAGTCTGIATASAGAKAWASRGYLNVVE</sequence>
<dbReference type="GO" id="GO:0005975">
    <property type="term" value="P:carbohydrate metabolic process"/>
    <property type="evidence" value="ECO:0007669"/>
    <property type="project" value="InterPro"/>
</dbReference>
<name>A0AAV9F5L0_ACOCL</name>
<dbReference type="GO" id="GO:0005576">
    <property type="term" value="C:extracellular region"/>
    <property type="evidence" value="ECO:0007669"/>
    <property type="project" value="TreeGrafter"/>
</dbReference>
<comment type="caution">
    <text evidence="4">The sequence shown here is derived from an EMBL/GenBank/DDBJ whole genome shotgun (WGS) entry which is preliminary data.</text>
</comment>
<dbReference type="AlphaFoldDB" id="A0AAV9F5L0"/>
<evidence type="ECO:0000256" key="1">
    <source>
        <dbReference type="ARBA" id="ARBA00022801"/>
    </source>
</evidence>
<dbReference type="GO" id="GO:0004568">
    <property type="term" value="F:chitinase activity"/>
    <property type="evidence" value="ECO:0007669"/>
    <property type="project" value="TreeGrafter"/>
</dbReference>
<dbReference type="InterPro" id="IPR001223">
    <property type="entry name" value="Glyco_hydro18_cat"/>
</dbReference>
<proteinExistence type="predicted"/>
<reference evidence="4" key="2">
    <citation type="submission" date="2023-06" db="EMBL/GenBank/DDBJ databases">
        <authorList>
            <person name="Ma L."/>
            <person name="Liu K.-W."/>
            <person name="Li Z."/>
            <person name="Hsiao Y.-Y."/>
            <person name="Qi Y."/>
            <person name="Fu T."/>
            <person name="Tang G."/>
            <person name="Zhang D."/>
            <person name="Sun W.-H."/>
            <person name="Liu D.-K."/>
            <person name="Li Y."/>
            <person name="Chen G.-Z."/>
            <person name="Liu X.-D."/>
            <person name="Liao X.-Y."/>
            <person name="Jiang Y.-T."/>
            <person name="Yu X."/>
            <person name="Hao Y."/>
            <person name="Huang J."/>
            <person name="Zhao X.-W."/>
            <person name="Ke S."/>
            <person name="Chen Y.-Y."/>
            <person name="Wu W.-L."/>
            <person name="Hsu J.-L."/>
            <person name="Lin Y.-F."/>
            <person name="Huang M.-D."/>
            <person name="Li C.-Y."/>
            <person name="Huang L."/>
            <person name="Wang Z.-W."/>
            <person name="Zhao X."/>
            <person name="Zhong W.-Y."/>
            <person name="Peng D.-H."/>
            <person name="Ahmad S."/>
            <person name="Lan S."/>
            <person name="Zhang J.-S."/>
            <person name="Tsai W.-C."/>
            <person name="Van De Peer Y."/>
            <person name="Liu Z.-J."/>
        </authorList>
    </citation>
    <scope>NUCLEOTIDE SEQUENCE</scope>
    <source>
        <strain evidence="4">CP</strain>
        <tissue evidence="4">Leaves</tissue>
    </source>
</reference>
<gene>
    <name evidence="4" type="primary">CHIT3</name>
    <name evidence="4" type="ORF">QJS10_CPA03g00250</name>
</gene>
<evidence type="ECO:0000259" key="3">
    <source>
        <dbReference type="PROSITE" id="PS51910"/>
    </source>
</evidence>
<dbReference type="InterPro" id="IPR050542">
    <property type="entry name" value="Glycosyl_Hydrlase18_Chitinase"/>
</dbReference>
<dbReference type="Proteomes" id="UP001180020">
    <property type="component" value="Unassembled WGS sequence"/>
</dbReference>
<feature type="domain" description="GH18" evidence="3">
    <location>
        <begin position="21"/>
        <end position="100"/>
    </location>
</feature>
<organism evidence="4 5">
    <name type="scientific">Acorus calamus</name>
    <name type="common">Sweet flag</name>
    <dbReference type="NCBI Taxonomy" id="4465"/>
    <lineage>
        <taxon>Eukaryota</taxon>
        <taxon>Viridiplantae</taxon>
        <taxon>Streptophyta</taxon>
        <taxon>Embryophyta</taxon>
        <taxon>Tracheophyta</taxon>
        <taxon>Spermatophyta</taxon>
        <taxon>Magnoliopsida</taxon>
        <taxon>Liliopsida</taxon>
        <taxon>Acoraceae</taxon>
        <taxon>Acorus</taxon>
    </lineage>
</organism>
<keyword evidence="2" id="KW-0326">Glycosidase</keyword>
<evidence type="ECO:0000313" key="4">
    <source>
        <dbReference type="EMBL" id="KAK1320268.1"/>
    </source>
</evidence>
<dbReference type="PROSITE" id="PS51910">
    <property type="entry name" value="GH18_2"/>
    <property type="match status" value="1"/>
</dbReference>